<evidence type="ECO:0000256" key="1">
    <source>
        <dbReference type="ARBA" id="ARBA00001049"/>
    </source>
</evidence>
<evidence type="ECO:0000256" key="10">
    <source>
        <dbReference type="SAM" id="SignalP"/>
    </source>
</evidence>
<dbReference type="EC" id="3.4.19.13" evidence="9"/>
<dbReference type="EC" id="2.3.2.2" evidence="9"/>
<comment type="similarity">
    <text evidence="3 9">Belongs to the gamma-glutamyltransferase family.</text>
</comment>
<dbReference type="Gene3D" id="3.60.20.40">
    <property type="match status" value="1"/>
</dbReference>
<dbReference type="InterPro" id="IPR043137">
    <property type="entry name" value="GGT_ssub_C"/>
</dbReference>
<comment type="caution">
    <text evidence="11">The sequence shown here is derived from an EMBL/GenBank/DDBJ whole genome shotgun (WGS) entry which is preliminary data.</text>
</comment>
<feature type="chain" id="PRO_5047433824" description="Glutathione hydrolase proenzyme" evidence="10">
    <location>
        <begin position="37"/>
        <end position="582"/>
    </location>
</feature>
<sequence length="582" mass="61973">MICQKDKPSIKLGTMKKLLTLLAFFLLTPLAVPASAQNAGTAASAHPEATKAGFEMLQAGGSATDAAMAMMLALTVVEPQSSGIGGGGFLLHHDGKSGWMETIDGREMAPAAASSDRFLGEDGKPLGWRDAAPGGKSVGVPGNMRLMEMAHKKWGKLPWAKLFEPAIKLAEEGYAVSAPQYDWMKRLEKLWVKFPDMQKLYWRDGAPAPRGSIIKNPELGQLLRELQAGGADAFYTGKTVAAITAAVGKAPQNPSVLTQQDFDNYNAILRHPVCSTYREYRICGMGPPSSGATTVLQILGSIERFDMGALYEKEPARAWHVIGEAMRLAYADREKYLADQDFVSVPVAGLIDKGYLAKRSQMIALQRARPQTPGIEAYPAGNPPGALPRTAAISSEVTGTTHFTAVDGEGNIANMTSTVEGPFGSQLLARGMVLNNELTDFTFAPEKNGAPVANRVQAGKRPLSSMSPTIVYDAKGQPILALGSAGGKRIIMHVTKTLIGVLDYGLPLKDAMAMPNIYFGGSGLLIENDSDLIALKDDLARLGHTVVTNNLPSKLAGAQKTDKGWVGAVDPRSTGEAVSELP</sequence>
<evidence type="ECO:0000256" key="4">
    <source>
        <dbReference type="ARBA" id="ARBA00022679"/>
    </source>
</evidence>
<protein>
    <recommendedName>
        <fullName evidence="9">Glutathione hydrolase proenzyme</fullName>
        <ecNumber evidence="9">2.3.2.2</ecNumber>
        <ecNumber evidence="9">3.4.19.13</ecNumber>
    </recommendedName>
    <component>
        <recommendedName>
            <fullName evidence="9">Glutathione hydrolase large chain</fullName>
        </recommendedName>
    </component>
    <component>
        <recommendedName>
            <fullName evidence="9">Glutathione hydrolase small chain</fullName>
        </recommendedName>
    </component>
</protein>
<evidence type="ECO:0000313" key="11">
    <source>
        <dbReference type="EMBL" id="GAA0474824.1"/>
    </source>
</evidence>
<dbReference type="SUPFAM" id="SSF56235">
    <property type="entry name" value="N-terminal nucleophile aminohydrolases (Ntn hydrolases)"/>
    <property type="match status" value="1"/>
</dbReference>
<comment type="PTM">
    <text evidence="9">Cleaved by autocatalysis into a large and a small subunit.</text>
</comment>
<dbReference type="InterPro" id="IPR051792">
    <property type="entry name" value="GGT_bact"/>
</dbReference>
<keyword evidence="7 9" id="KW-0012">Acyltransferase</keyword>
<organism evidence="11 12">
    <name type="scientific">Parasphingorhabdus litoris</name>
    <dbReference type="NCBI Taxonomy" id="394733"/>
    <lineage>
        <taxon>Bacteria</taxon>
        <taxon>Pseudomonadati</taxon>
        <taxon>Pseudomonadota</taxon>
        <taxon>Alphaproteobacteria</taxon>
        <taxon>Sphingomonadales</taxon>
        <taxon>Sphingomonadaceae</taxon>
        <taxon>Parasphingorhabdus</taxon>
    </lineage>
</organism>
<evidence type="ECO:0000256" key="8">
    <source>
        <dbReference type="ARBA" id="ARBA00047417"/>
    </source>
</evidence>
<dbReference type="InterPro" id="IPR043138">
    <property type="entry name" value="GGT_lsub"/>
</dbReference>
<comment type="pathway">
    <text evidence="9">Sulfur metabolism; glutathione metabolism.</text>
</comment>
<keyword evidence="10" id="KW-0732">Signal</keyword>
<dbReference type="PANTHER" id="PTHR43199">
    <property type="entry name" value="GLUTATHIONE HYDROLASE"/>
    <property type="match status" value="1"/>
</dbReference>
<dbReference type="InterPro" id="IPR029055">
    <property type="entry name" value="Ntn_hydrolases_N"/>
</dbReference>
<dbReference type="Pfam" id="PF01019">
    <property type="entry name" value="G_glu_transpept"/>
    <property type="match status" value="1"/>
</dbReference>
<dbReference type="InterPro" id="IPR000101">
    <property type="entry name" value="GGT_peptidase"/>
</dbReference>
<dbReference type="Proteomes" id="UP001500713">
    <property type="component" value="Unassembled WGS sequence"/>
</dbReference>
<keyword evidence="6 9" id="KW-0865">Zymogen</keyword>
<evidence type="ECO:0000256" key="9">
    <source>
        <dbReference type="RuleBase" id="RU368036"/>
    </source>
</evidence>
<evidence type="ECO:0000256" key="3">
    <source>
        <dbReference type="ARBA" id="ARBA00009381"/>
    </source>
</evidence>
<feature type="signal peptide" evidence="10">
    <location>
        <begin position="1"/>
        <end position="36"/>
    </location>
</feature>
<evidence type="ECO:0000313" key="12">
    <source>
        <dbReference type="Proteomes" id="UP001500713"/>
    </source>
</evidence>
<evidence type="ECO:0000256" key="6">
    <source>
        <dbReference type="ARBA" id="ARBA00023145"/>
    </source>
</evidence>
<dbReference type="PRINTS" id="PR01210">
    <property type="entry name" value="GGTRANSPTASE"/>
</dbReference>
<dbReference type="Gene3D" id="1.10.246.130">
    <property type="match status" value="1"/>
</dbReference>
<accession>A0ABN1AF10</accession>
<keyword evidence="9" id="KW-0317">Glutathione biosynthesis</keyword>
<proteinExistence type="inferred from homology"/>
<keyword evidence="12" id="KW-1185">Reference proteome</keyword>
<dbReference type="EMBL" id="BAAAEM010000002">
    <property type="protein sequence ID" value="GAA0474824.1"/>
    <property type="molecule type" value="Genomic_DNA"/>
</dbReference>
<keyword evidence="4 9" id="KW-0808">Transferase</keyword>
<gene>
    <name evidence="11" type="primary">ggt_2</name>
    <name evidence="11" type="ORF">GCM10009096_15500</name>
</gene>
<comment type="catalytic activity">
    <reaction evidence="2 9">
        <text>glutathione + H2O = L-cysteinylglycine + L-glutamate</text>
        <dbReference type="Rhea" id="RHEA:28807"/>
        <dbReference type="ChEBI" id="CHEBI:15377"/>
        <dbReference type="ChEBI" id="CHEBI:29985"/>
        <dbReference type="ChEBI" id="CHEBI:57925"/>
        <dbReference type="ChEBI" id="CHEBI:61694"/>
        <dbReference type="EC" id="3.4.19.13"/>
    </reaction>
</comment>
<evidence type="ECO:0000256" key="5">
    <source>
        <dbReference type="ARBA" id="ARBA00022801"/>
    </source>
</evidence>
<comment type="subunit">
    <text evidence="9">This enzyme consists of two polypeptide chains, which are synthesized in precursor form from a single polypeptide.</text>
</comment>
<dbReference type="NCBIfam" id="TIGR00066">
    <property type="entry name" value="g_glut_trans"/>
    <property type="match status" value="1"/>
</dbReference>
<reference evidence="11 12" key="1">
    <citation type="journal article" date="2019" name="Int. J. Syst. Evol. Microbiol.">
        <title>The Global Catalogue of Microorganisms (GCM) 10K type strain sequencing project: providing services to taxonomists for standard genome sequencing and annotation.</title>
        <authorList>
            <consortium name="The Broad Institute Genomics Platform"/>
            <consortium name="The Broad Institute Genome Sequencing Center for Infectious Disease"/>
            <person name="Wu L."/>
            <person name="Ma J."/>
        </authorList>
    </citation>
    <scope>NUCLEOTIDE SEQUENCE [LARGE SCALE GENOMIC DNA]</scope>
    <source>
        <strain evidence="11 12">JCM 14162</strain>
    </source>
</reference>
<comment type="catalytic activity">
    <reaction evidence="1 9">
        <text>an S-substituted glutathione + H2O = an S-substituted L-cysteinylglycine + L-glutamate</text>
        <dbReference type="Rhea" id="RHEA:59468"/>
        <dbReference type="ChEBI" id="CHEBI:15377"/>
        <dbReference type="ChEBI" id="CHEBI:29985"/>
        <dbReference type="ChEBI" id="CHEBI:90779"/>
        <dbReference type="ChEBI" id="CHEBI:143103"/>
        <dbReference type="EC" id="3.4.19.13"/>
    </reaction>
</comment>
<evidence type="ECO:0000256" key="2">
    <source>
        <dbReference type="ARBA" id="ARBA00001089"/>
    </source>
</evidence>
<evidence type="ECO:0000256" key="7">
    <source>
        <dbReference type="ARBA" id="ARBA00023315"/>
    </source>
</evidence>
<comment type="catalytic activity">
    <reaction evidence="8 9">
        <text>an N-terminal (5-L-glutamyl)-[peptide] + an alpha-amino acid = 5-L-glutamyl amino acid + an N-terminal L-alpha-aminoacyl-[peptide]</text>
        <dbReference type="Rhea" id="RHEA:23904"/>
        <dbReference type="Rhea" id="RHEA-COMP:9780"/>
        <dbReference type="Rhea" id="RHEA-COMP:9795"/>
        <dbReference type="ChEBI" id="CHEBI:77644"/>
        <dbReference type="ChEBI" id="CHEBI:78597"/>
        <dbReference type="ChEBI" id="CHEBI:78599"/>
        <dbReference type="ChEBI" id="CHEBI:78608"/>
        <dbReference type="EC" id="2.3.2.2"/>
    </reaction>
</comment>
<dbReference type="PANTHER" id="PTHR43199:SF1">
    <property type="entry name" value="GLUTATHIONE HYDROLASE PROENZYME"/>
    <property type="match status" value="1"/>
</dbReference>
<keyword evidence="5 9" id="KW-0378">Hydrolase</keyword>
<name>A0ABN1AF10_9SPHN</name>